<sequence>MRQKGDFLAYFYLWFVGWLTMCSIILFISGYRLYDLNVYLPIWGLSLAICLIIYPITPLLINRLIRDPNKRIKILFDFGEDFTLYIYIGSPILHGLTSLGILFLMAVLGGNYLELFNLGNNFVDNAYSLYGHLYPLFWSVSSIVWYFIIPFTGLLVEKYFQFDYKANKIPIPNQELNKEIKKIYSEAAAIVKPSPRASSALLRLCLEELLIQIEIHGNTLNERIGNLIDMGVDKHIRKACDLVRVHGNEAVHPREINMKDDEKIARSLFWLINKIANVEITEKKEIDKLFDETISKNAKKSILKRDQKKEKKTQVKK</sequence>
<comment type="caution">
    <text evidence="3">The sequence shown here is derived from an EMBL/GenBank/DDBJ whole genome shotgun (WGS) entry which is preliminary data.</text>
</comment>
<keyword evidence="1" id="KW-0472">Membrane</keyword>
<accession>A0A0F9K6E0</accession>
<evidence type="ECO:0000259" key="2">
    <source>
        <dbReference type="Pfam" id="PF13643"/>
    </source>
</evidence>
<feature type="transmembrane region" description="Helical" evidence="1">
    <location>
        <begin position="7"/>
        <end position="28"/>
    </location>
</feature>
<dbReference type="EMBL" id="LAZR01014410">
    <property type="protein sequence ID" value="KKM17618.1"/>
    <property type="molecule type" value="Genomic_DNA"/>
</dbReference>
<keyword evidence="1" id="KW-1133">Transmembrane helix</keyword>
<protein>
    <recommendedName>
        <fullName evidence="2">DUF4145 domain-containing protein</fullName>
    </recommendedName>
</protein>
<feature type="domain" description="DUF4145" evidence="2">
    <location>
        <begin position="185"/>
        <end position="263"/>
    </location>
</feature>
<organism evidence="3">
    <name type="scientific">marine sediment metagenome</name>
    <dbReference type="NCBI Taxonomy" id="412755"/>
    <lineage>
        <taxon>unclassified sequences</taxon>
        <taxon>metagenomes</taxon>
        <taxon>ecological metagenomes</taxon>
    </lineage>
</organism>
<name>A0A0F9K6E0_9ZZZZ</name>
<dbReference type="Pfam" id="PF13643">
    <property type="entry name" value="DUF4145"/>
    <property type="match status" value="1"/>
</dbReference>
<gene>
    <name evidence="3" type="ORF">LCGC14_1673950</name>
</gene>
<feature type="transmembrane region" description="Helical" evidence="1">
    <location>
        <begin position="82"/>
        <end position="113"/>
    </location>
</feature>
<dbReference type="InterPro" id="IPR025285">
    <property type="entry name" value="DUF4145"/>
</dbReference>
<dbReference type="AlphaFoldDB" id="A0A0F9K6E0"/>
<evidence type="ECO:0000256" key="1">
    <source>
        <dbReference type="SAM" id="Phobius"/>
    </source>
</evidence>
<reference evidence="3" key="1">
    <citation type="journal article" date="2015" name="Nature">
        <title>Complex archaea that bridge the gap between prokaryotes and eukaryotes.</title>
        <authorList>
            <person name="Spang A."/>
            <person name="Saw J.H."/>
            <person name="Jorgensen S.L."/>
            <person name="Zaremba-Niedzwiedzka K."/>
            <person name="Martijn J."/>
            <person name="Lind A.E."/>
            <person name="van Eijk R."/>
            <person name="Schleper C."/>
            <person name="Guy L."/>
            <person name="Ettema T.J."/>
        </authorList>
    </citation>
    <scope>NUCLEOTIDE SEQUENCE</scope>
</reference>
<feature type="transmembrane region" description="Helical" evidence="1">
    <location>
        <begin position="40"/>
        <end position="61"/>
    </location>
</feature>
<proteinExistence type="predicted"/>
<evidence type="ECO:0000313" key="3">
    <source>
        <dbReference type="EMBL" id="KKM17618.1"/>
    </source>
</evidence>
<feature type="transmembrane region" description="Helical" evidence="1">
    <location>
        <begin position="133"/>
        <end position="156"/>
    </location>
</feature>
<keyword evidence="1" id="KW-0812">Transmembrane</keyword>